<dbReference type="GO" id="GO:0003677">
    <property type="term" value="F:DNA binding"/>
    <property type="evidence" value="ECO:0007669"/>
    <property type="project" value="UniProtKB-KW"/>
</dbReference>
<dbReference type="GO" id="GO:0003700">
    <property type="term" value="F:DNA-binding transcription factor activity"/>
    <property type="evidence" value="ECO:0007669"/>
    <property type="project" value="InterPro"/>
</dbReference>
<dbReference type="PROSITE" id="PS50995">
    <property type="entry name" value="HTH_MARR_2"/>
    <property type="match status" value="1"/>
</dbReference>
<dbReference type="InterPro" id="IPR000835">
    <property type="entry name" value="HTH_MarR-typ"/>
</dbReference>
<dbReference type="Pfam" id="PF01047">
    <property type="entry name" value="MarR"/>
    <property type="match status" value="1"/>
</dbReference>
<dbReference type="Proteomes" id="UP001403385">
    <property type="component" value="Unassembled WGS sequence"/>
</dbReference>
<evidence type="ECO:0000259" key="4">
    <source>
        <dbReference type="PROSITE" id="PS50995"/>
    </source>
</evidence>
<keyword evidence="3" id="KW-0804">Transcription</keyword>
<dbReference type="InterPro" id="IPR023187">
    <property type="entry name" value="Tscrpt_reg_MarR-type_CS"/>
</dbReference>
<gene>
    <name evidence="5" type="ORF">AAG747_07250</name>
</gene>
<keyword evidence="6" id="KW-1185">Reference proteome</keyword>
<keyword evidence="2" id="KW-0238">DNA-binding</keyword>
<protein>
    <submittedName>
        <fullName evidence="5">MarR family transcriptional regulator</fullName>
    </submittedName>
</protein>
<organism evidence="5 6">
    <name type="scientific">Rapidithrix thailandica</name>
    <dbReference type="NCBI Taxonomy" id="413964"/>
    <lineage>
        <taxon>Bacteria</taxon>
        <taxon>Pseudomonadati</taxon>
        <taxon>Bacteroidota</taxon>
        <taxon>Cytophagia</taxon>
        <taxon>Cytophagales</taxon>
        <taxon>Flammeovirgaceae</taxon>
        <taxon>Rapidithrix</taxon>
    </lineage>
</organism>
<dbReference type="AlphaFoldDB" id="A0AAW9RVI2"/>
<dbReference type="PROSITE" id="PS01117">
    <property type="entry name" value="HTH_MARR_1"/>
    <property type="match status" value="1"/>
</dbReference>
<dbReference type="PRINTS" id="PR00598">
    <property type="entry name" value="HTHMARR"/>
</dbReference>
<dbReference type="PANTHER" id="PTHR42756:SF1">
    <property type="entry name" value="TRANSCRIPTIONAL REPRESSOR OF EMRAB OPERON"/>
    <property type="match status" value="1"/>
</dbReference>
<accession>A0AAW9RVI2</accession>
<evidence type="ECO:0000313" key="5">
    <source>
        <dbReference type="EMBL" id="MEN7547697.1"/>
    </source>
</evidence>
<evidence type="ECO:0000313" key="6">
    <source>
        <dbReference type="Proteomes" id="UP001403385"/>
    </source>
</evidence>
<dbReference type="InterPro" id="IPR036390">
    <property type="entry name" value="WH_DNA-bd_sf"/>
</dbReference>
<dbReference type="Gene3D" id="1.10.10.10">
    <property type="entry name" value="Winged helix-like DNA-binding domain superfamily/Winged helix DNA-binding domain"/>
    <property type="match status" value="1"/>
</dbReference>
<name>A0AAW9RVI2_9BACT</name>
<feature type="domain" description="HTH marR-type" evidence="4">
    <location>
        <begin position="1"/>
        <end position="140"/>
    </location>
</feature>
<evidence type="ECO:0000256" key="3">
    <source>
        <dbReference type="ARBA" id="ARBA00023163"/>
    </source>
</evidence>
<dbReference type="EMBL" id="JBDKWZ010000003">
    <property type="protein sequence ID" value="MEN7547697.1"/>
    <property type="molecule type" value="Genomic_DNA"/>
</dbReference>
<sequence length="181" mass="20895">MEVQENKKRSVDFSLKATWLAISKMYNTIGSTYDVTHSTGFVLLNIDKEFGTPATKIAPLMGMEARSLTRMLKTMEEKGLIRRVADENDKRKVIIKLTEEGKVKREMSRQTVKAFHSKLKDVVTEEKLDVFFEVIENINNLIENPHNGIAEELYHRLAELAIVDKEVLKKERERLTSMKLL</sequence>
<dbReference type="SMART" id="SM00347">
    <property type="entry name" value="HTH_MARR"/>
    <property type="match status" value="1"/>
</dbReference>
<evidence type="ECO:0000256" key="1">
    <source>
        <dbReference type="ARBA" id="ARBA00023015"/>
    </source>
</evidence>
<keyword evidence="1" id="KW-0805">Transcription regulation</keyword>
<dbReference type="SUPFAM" id="SSF46785">
    <property type="entry name" value="Winged helix' DNA-binding domain"/>
    <property type="match status" value="1"/>
</dbReference>
<proteinExistence type="predicted"/>
<dbReference type="InterPro" id="IPR036388">
    <property type="entry name" value="WH-like_DNA-bd_sf"/>
</dbReference>
<dbReference type="PANTHER" id="PTHR42756">
    <property type="entry name" value="TRANSCRIPTIONAL REGULATOR, MARR"/>
    <property type="match status" value="1"/>
</dbReference>
<comment type="caution">
    <text evidence="5">The sequence shown here is derived from an EMBL/GenBank/DDBJ whole genome shotgun (WGS) entry which is preliminary data.</text>
</comment>
<evidence type="ECO:0000256" key="2">
    <source>
        <dbReference type="ARBA" id="ARBA00023125"/>
    </source>
</evidence>
<reference evidence="5 6" key="1">
    <citation type="submission" date="2024-04" db="EMBL/GenBank/DDBJ databases">
        <title>Novel genus in family Flammeovirgaceae.</title>
        <authorList>
            <person name="Nguyen T.H."/>
            <person name="Vuong T.Q."/>
            <person name="Le H."/>
            <person name="Kim S.-G."/>
        </authorList>
    </citation>
    <scope>NUCLEOTIDE SEQUENCE [LARGE SCALE GENOMIC DNA]</scope>
    <source>
        <strain evidence="5 6">JCM 23209</strain>
    </source>
</reference>
<dbReference type="RefSeq" id="WP_346820484.1">
    <property type="nucleotide sequence ID" value="NZ_JBDKWZ010000003.1"/>
</dbReference>